<evidence type="ECO:0000256" key="1">
    <source>
        <dbReference type="SAM" id="MobiDB-lite"/>
    </source>
</evidence>
<keyword evidence="2" id="KW-0472">Membrane</keyword>
<evidence type="ECO:0000313" key="3">
    <source>
        <dbReference type="EMBL" id="PMD28319.1"/>
    </source>
</evidence>
<evidence type="ECO:0000256" key="2">
    <source>
        <dbReference type="SAM" id="Phobius"/>
    </source>
</evidence>
<proteinExistence type="predicted"/>
<gene>
    <name evidence="3" type="ORF">NA56DRAFT_639972</name>
</gene>
<keyword evidence="4" id="KW-1185">Reference proteome</keyword>
<dbReference type="AlphaFoldDB" id="A0A2J6QPY1"/>
<reference evidence="3 4" key="1">
    <citation type="submission" date="2016-05" db="EMBL/GenBank/DDBJ databases">
        <title>A degradative enzymes factory behind the ericoid mycorrhizal symbiosis.</title>
        <authorList>
            <consortium name="DOE Joint Genome Institute"/>
            <person name="Martino E."/>
            <person name="Morin E."/>
            <person name="Grelet G."/>
            <person name="Kuo A."/>
            <person name="Kohler A."/>
            <person name="Daghino S."/>
            <person name="Barry K."/>
            <person name="Choi C."/>
            <person name="Cichocki N."/>
            <person name="Clum A."/>
            <person name="Copeland A."/>
            <person name="Hainaut M."/>
            <person name="Haridas S."/>
            <person name="Labutti K."/>
            <person name="Lindquist E."/>
            <person name="Lipzen A."/>
            <person name="Khouja H.-R."/>
            <person name="Murat C."/>
            <person name="Ohm R."/>
            <person name="Olson A."/>
            <person name="Spatafora J."/>
            <person name="Veneault-Fourrey C."/>
            <person name="Henrissat B."/>
            <person name="Grigoriev I."/>
            <person name="Martin F."/>
            <person name="Perotto S."/>
        </authorList>
    </citation>
    <scope>NUCLEOTIDE SEQUENCE [LARGE SCALE GENOMIC DNA]</scope>
    <source>
        <strain evidence="3 4">UAMH 7357</strain>
    </source>
</reference>
<dbReference type="Proteomes" id="UP000235672">
    <property type="component" value="Unassembled WGS sequence"/>
</dbReference>
<feature type="transmembrane region" description="Helical" evidence="2">
    <location>
        <begin position="20"/>
        <end position="44"/>
    </location>
</feature>
<keyword evidence="2" id="KW-0812">Transmembrane</keyword>
<feature type="transmembrane region" description="Helical" evidence="2">
    <location>
        <begin position="56"/>
        <end position="76"/>
    </location>
</feature>
<sequence length="162" mass="18119">MTWLSVLGSVLYYLSLPFKIIFDWLLVALAPVLHLGHYLLSAFLFPLRILAKFETLYIYLGVAAVIGLLTGSILHISSSILVSVFNLTPAPEETGRSAASVRAAREKKKLEQAWQSSTTRTERAKLKEDPSTEKKFSEWLEADQGLLSQTILEEDDDSEEGF</sequence>
<accession>A0A2J6QPY1</accession>
<dbReference type="EMBL" id="KZ613464">
    <property type="protein sequence ID" value="PMD28319.1"/>
    <property type="molecule type" value="Genomic_DNA"/>
</dbReference>
<feature type="compositionally biased region" description="Basic and acidic residues" evidence="1">
    <location>
        <begin position="120"/>
        <end position="134"/>
    </location>
</feature>
<name>A0A2J6QPY1_9HELO</name>
<protein>
    <submittedName>
        <fullName evidence="3">Uncharacterized protein</fullName>
    </submittedName>
</protein>
<evidence type="ECO:0000313" key="4">
    <source>
        <dbReference type="Proteomes" id="UP000235672"/>
    </source>
</evidence>
<organism evidence="3 4">
    <name type="scientific">Hyaloscypha hepaticicola</name>
    <dbReference type="NCBI Taxonomy" id="2082293"/>
    <lineage>
        <taxon>Eukaryota</taxon>
        <taxon>Fungi</taxon>
        <taxon>Dikarya</taxon>
        <taxon>Ascomycota</taxon>
        <taxon>Pezizomycotina</taxon>
        <taxon>Leotiomycetes</taxon>
        <taxon>Helotiales</taxon>
        <taxon>Hyaloscyphaceae</taxon>
        <taxon>Hyaloscypha</taxon>
    </lineage>
</organism>
<dbReference type="OrthoDB" id="4502894at2759"/>
<keyword evidence="2" id="KW-1133">Transmembrane helix</keyword>
<feature type="region of interest" description="Disordered" evidence="1">
    <location>
        <begin position="109"/>
        <end position="134"/>
    </location>
</feature>